<dbReference type="PATRIC" id="fig|158500.4.peg.5528"/>
<accession>A0A031JC87</accession>
<dbReference type="eggNOG" id="ENOG5031DU6">
    <property type="taxonomic scope" value="Bacteria"/>
</dbReference>
<dbReference type="Proteomes" id="UP000024329">
    <property type="component" value="Unassembled WGS sequence"/>
</dbReference>
<dbReference type="AlphaFoldDB" id="A0A031JC87"/>
<comment type="caution">
    <text evidence="2">The sequence shown here is derived from an EMBL/GenBank/DDBJ whole genome shotgun (WGS) entry which is preliminary data.</text>
</comment>
<dbReference type="EMBL" id="JFYZ01000068">
    <property type="protein sequence ID" value="EZP70330.1"/>
    <property type="molecule type" value="Genomic_DNA"/>
</dbReference>
<sequence>MLGLGESGLDLLKGKLELIGVEPLGTAAEPVPLQGFDDRLQALDLGLEKFERIKLAGLFEYERAERFDVAGKVRFHEHAGSESGAEPRVNRQSAVQSGGVHHAPGASPDPRARHPVGLLSGASRHPGSLAT</sequence>
<feature type="region of interest" description="Disordered" evidence="1">
    <location>
        <begin position="76"/>
        <end position="131"/>
    </location>
</feature>
<evidence type="ECO:0000313" key="2">
    <source>
        <dbReference type="EMBL" id="EZP70330.1"/>
    </source>
</evidence>
<proteinExistence type="predicted"/>
<gene>
    <name evidence="2" type="ORF">BV97_05454</name>
</gene>
<name>A0A031JC87_9SPHN</name>
<reference evidence="2 3" key="1">
    <citation type="submission" date="2014-03" db="EMBL/GenBank/DDBJ databases">
        <title>Whole genome sequence of Novosphingobium resinovorum KF1.</title>
        <authorList>
            <person name="Gan H.M."/>
            <person name="Gan H.Y."/>
            <person name="Chew T.H."/>
            <person name="Savka M.A."/>
        </authorList>
    </citation>
    <scope>NUCLEOTIDE SEQUENCE [LARGE SCALE GENOMIC DNA]</scope>
    <source>
        <strain evidence="2 3">KF1</strain>
    </source>
</reference>
<protein>
    <submittedName>
        <fullName evidence="2">Uncharacterized protein</fullName>
    </submittedName>
</protein>
<evidence type="ECO:0000313" key="3">
    <source>
        <dbReference type="Proteomes" id="UP000024329"/>
    </source>
</evidence>
<organism evidence="2 3">
    <name type="scientific">Novosphingobium resinovorum</name>
    <dbReference type="NCBI Taxonomy" id="158500"/>
    <lineage>
        <taxon>Bacteria</taxon>
        <taxon>Pseudomonadati</taxon>
        <taxon>Pseudomonadota</taxon>
        <taxon>Alphaproteobacteria</taxon>
        <taxon>Sphingomonadales</taxon>
        <taxon>Sphingomonadaceae</taxon>
        <taxon>Novosphingobium</taxon>
    </lineage>
</organism>
<evidence type="ECO:0000256" key="1">
    <source>
        <dbReference type="SAM" id="MobiDB-lite"/>
    </source>
</evidence>